<dbReference type="EMBL" id="JAFMPM010000008">
    <property type="protein sequence ID" value="MBO0614474.1"/>
    <property type="molecule type" value="Genomic_DNA"/>
</dbReference>
<dbReference type="AlphaFoldDB" id="A0A8B0SBK2"/>
<sequence>MTPAITLAKKADMADKALVARPTRSVSCHHSFQAIMQPPRHKQVKQI</sequence>
<dbReference type="RefSeq" id="WP_207252202.1">
    <property type="nucleotide sequence ID" value="NZ_JAFMPM010000008.1"/>
</dbReference>
<dbReference type="Proteomes" id="UP000664466">
    <property type="component" value="Unassembled WGS sequence"/>
</dbReference>
<reference evidence="1 3" key="1">
    <citation type="submission" date="2021-03" db="EMBL/GenBank/DDBJ databases">
        <title>Draft genome and methylome analysis of Thiotrix fructosivoruns ATCC 49748.</title>
        <authorList>
            <person name="Fomenkov A."/>
            <person name="Grabovich M.Y."/>
            <person name="Roberts R.J."/>
        </authorList>
    </citation>
    <scope>NUCLEOTIDE SEQUENCE [LARGE SCALE GENOMIC DNA]</scope>
    <source>
        <strain evidence="1 3">ATCC 49748</strain>
    </source>
</reference>
<dbReference type="EMBL" id="CP072748">
    <property type="protein sequence ID" value="QTX09313.1"/>
    <property type="molecule type" value="Genomic_DNA"/>
</dbReference>
<organism evidence="2">
    <name type="scientific">Thiothrix fructosivorans</name>
    <dbReference type="NCBI Taxonomy" id="111770"/>
    <lineage>
        <taxon>Bacteria</taxon>
        <taxon>Pseudomonadati</taxon>
        <taxon>Pseudomonadota</taxon>
        <taxon>Gammaproteobacteria</taxon>
        <taxon>Thiotrichales</taxon>
        <taxon>Thiotrichaceae</taxon>
        <taxon>Thiothrix</taxon>
    </lineage>
</organism>
<evidence type="ECO:0000313" key="3">
    <source>
        <dbReference type="Proteomes" id="UP000664466"/>
    </source>
</evidence>
<reference evidence="2" key="2">
    <citation type="submission" date="2021-04" db="EMBL/GenBank/DDBJ databases">
        <title>Complete Genome and methylome analysis of Thiothrix fructosivorans ATCC 49748.</title>
        <authorList>
            <person name="Fomenkov A."/>
            <person name="Sun L."/>
            <person name="Vincze T."/>
            <person name="Grabovich M.Y."/>
            <person name="Roberts R.J."/>
        </authorList>
    </citation>
    <scope>NUCLEOTIDE SEQUENCE</scope>
    <source>
        <strain evidence="2">ATCC 49748</strain>
    </source>
</reference>
<evidence type="ECO:0000313" key="2">
    <source>
        <dbReference type="EMBL" id="QTX09313.1"/>
    </source>
</evidence>
<accession>A0A8B0SBK2</accession>
<name>A0A8B0SBK2_9GAMM</name>
<gene>
    <name evidence="2" type="ORF">J1836_011740</name>
    <name evidence="1" type="ORF">J1836_16350</name>
</gene>
<evidence type="ECO:0000313" key="1">
    <source>
        <dbReference type="EMBL" id="MBO0614474.1"/>
    </source>
</evidence>
<protein>
    <submittedName>
        <fullName evidence="2">Uncharacterized protein</fullName>
    </submittedName>
</protein>
<keyword evidence="3" id="KW-1185">Reference proteome</keyword>
<proteinExistence type="predicted"/>